<dbReference type="Gene3D" id="1.10.150.20">
    <property type="entry name" value="5' to 3' exonuclease, C-terminal subdomain"/>
    <property type="match status" value="1"/>
</dbReference>
<sequence>MRLNITVFISMPNNFLKHYMDLLSPLGSITSHSMFGGFGLFSDKTVFAFVAKERLCIRANESQKKVFEKRGFQPFSYTKRTGRVVTSYYILPNDVLKDRNQVLQLAKCALNDSQNRGLSKRLSFPVKLRVLPNFQASTERMLRKAGIDSVECLYRVGAANAFLAIRASHNVPVKLELLWILEGAIQGVHWSVVSDQRRNELIHLIETV</sequence>
<proteinExistence type="predicted"/>
<dbReference type="Pfam" id="PF04994">
    <property type="entry name" value="TfoX_C"/>
    <property type="match status" value="1"/>
</dbReference>
<dbReference type="EMBL" id="KP795697">
    <property type="protein sequence ID" value="AKN40464.1"/>
    <property type="molecule type" value="Genomic_DNA"/>
</dbReference>
<dbReference type="InterPro" id="IPR026256">
    <property type="entry name" value="TfoX-like_gammaprotbact"/>
</dbReference>
<dbReference type="AlphaFoldDB" id="A0A0H4A2K1"/>
<dbReference type="GO" id="GO:0030420">
    <property type="term" value="P:establishment of competence for transformation"/>
    <property type="evidence" value="ECO:0007669"/>
    <property type="project" value="InterPro"/>
</dbReference>
<dbReference type="SUPFAM" id="SSF159894">
    <property type="entry name" value="YgaC/TfoX-N like"/>
    <property type="match status" value="1"/>
</dbReference>
<dbReference type="Pfam" id="PF04993">
    <property type="entry name" value="TfoX_N"/>
    <property type="match status" value="1"/>
</dbReference>
<evidence type="ECO:0000313" key="3">
    <source>
        <dbReference type="EMBL" id="AKN40464.1"/>
    </source>
</evidence>
<dbReference type="PIRSF" id="PIRSF028788">
    <property type="entry name" value="TfoX_Sxy"/>
    <property type="match status" value="1"/>
</dbReference>
<organism evidence="3">
    <name type="scientific">Vibrio tasmaniensis</name>
    <dbReference type="NCBI Taxonomy" id="212663"/>
    <lineage>
        <taxon>Bacteria</taxon>
        <taxon>Pseudomonadati</taxon>
        <taxon>Pseudomonadota</taxon>
        <taxon>Gammaproteobacteria</taxon>
        <taxon>Vibrionales</taxon>
        <taxon>Vibrionaceae</taxon>
        <taxon>Vibrio</taxon>
    </lineage>
</organism>
<accession>A0A0H4A2K1</accession>
<feature type="domain" description="TfoX C-terminal" evidence="2">
    <location>
        <begin position="127"/>
        <end position="201"/>
    </location>
</feature>
<evidence type="ECO:0000259" key="1">
    <source>
        <dbReference type="Pfam" id="PF04993"/>
    </source>
</evidence>
<dbReference type="InterPro" id="IPR047525">
    <property type="entry name" value="TfoX-like"/>
</dbReference>
<dbReference type="Gene3D" id="3.30.1460.30">
    <property type="entry name" value="YgaC/TfoX-N like chaperone"/>
    <property type="match status" value="1"/>
</dbReference>
<dbReference type="PANTHER" id="PTHR36121">
    <property type="entry name" value="PROTEIN SXY"/>
    <property type="match status" value="1"/>
</dbReference>
<name>A0A0H4A2K1_9VIBR</name>
<reference evidence="3" key="1">
    <citation type="journal article" date="2015" name="MBio">
        <title>Eco-Evolutionary Dynamics of Episomes among Ecologically Cohesive Bacterial Populations.</title>
        <authorList>
            <person name="Xue H."/>
            <person name="Cordero O.X."/>
            <person name="Camas F.M."/>
            <person name="Trimble W."/>
            <person name="Meyer F."/>
            <person name="Guglielmini J."/>
            <person name="Rocha E.P."/>
            <person name="Polz M.F."/>
        </authorList>
    </citation>
    <scope>NUCLEOTIDE SEQUENCE</scope>
    <source>
        <strain evidence="3">FF_59</strain>
    </source>
</reference>
<dbReference type="InterPro" id="IPR007077">
    <property type="entry name" value="TfoX_C"/>
</dbReference>
<evidence type="ECO:0000259" key="2">
    <source>
        <dbReference type="Pfam" id="PF04994"/>
    </source>
</evidence>
<dbReference type="InterPro" id="IPR007076">
    <property type="entry name" value="TfoX_N"/>
</dbReference>
<feature type="domain" description="TfoX N-terminal" evidence="1">
    <location>
        <begin position="21"/>
        <end position="111"/>
    </location>
</feature>
<dbReference type="PANTHER" id="PTHR36121:SF1">
    <property type="entry name" value="PROTEIN SXY"/>
    <property type="match status" value="1"/>
</dbReference>
<protein>
    <submittedName>
        <fullName evidence="3">DNA transformation protein TfoX</fullName>
    </submittedName>
</protein>